<dbReference type="Proteomes" id="UP000536534">
    <property type="component" value="Unassembled WGS sequence"/>
</dbReference>
<dbReference type="InterPro" id="IPR051721">
    <property type="entry name" value="Biopterin_syn/organic_redct"/>
</dbReference>
<keyword evidence="2" id="KW-0963">Cytoplasm</keyword>
<keyword evidence="3" id="KW-0521">NADP</keyword>
<dbReference type="InterPro" id="IPR002347">
    <property type="entry name" value="SDR_fam"/>
</dbReference>
<dbReference type="AlphaFoldDB" id="A0A7X7LVZ7"/>
<evidence type="ECO:0000256" key="1">
    <source>
        <dbReference type="ARBA" id="ARBA00004496"/>
    </source>
</evidence>
<dbReference type="NCBIfam" id="NF005436">
    <property type="entry name" value="PRK07023.1"/>
    <property type="match status" value="1"/>
</dbReference>
<accession>A0A7X7LVZ7</accession>
<name>A0A7X7LVZ7_9RHOO</name>
<dbReference type="GO" id="GO:0006729">
    <property type="term" value="P:tetrahydrobiopterin biosynthetic process"/>
    <property type="evidence" value="ECO:0007669"/>
    <property type="project" value="TreeGrafter"/>
</dbReference>
<dbReference type="GO" id="GO:0004757">
    <property type="term" value="F:sepiapterin reductase (NADP+) activity"/>
    <property type="evidence" value="ECO:0007669"/>
    <property type="project" value="TreeGrafter"/>
</dbReference>
<dbReference type="PANTHER" id="PTHR44085:SF2">
    <property type="entry name" value="SEPIAPTERIN REDUCTASE"/>
    <property type="match status" value="1"/>
</dbReference>
<sequence>MTHAILTGHSRGLGAAVTAELLARGVAVLGLSRSENPALARAHPGQLEEVSIDLADGAALAHWLDGGTLARFVADADRVLLINNAGLLQPVGPLGSQDGAAIARALAVNVLAPLSLANALVAARPAGRDCRILHVSSGAARKAYAGWSVYGATKAALDQHARAVAADALPGLRICSLAPGVLDTGMQAEVRASSPDRFPARERFAALARDGQLVPPQDAARRLVAHLLSEDFGREVVADLRELPPKAVDDARAPR</sequence>
<dbReference type="GO" id="GO:0005737">
    <property type="term" value="C:cytoplasm"/>
    <property type="evidence" value="ECO:0007669"/>
    <property type="project" value="UniProtKB-SubCell"/>
</dbReference>
<organism evidence="5 6">
    <name type="scientific">Thauera phenolivorans</name>
    <dbReference type="NCBI Taxonomy" id="1792543"/>
    <lineage>
        <taxon>Bacteria</taxon>
        <taxon>Pseudomonadati</taxon>
        <taxon>Pseudomonadota</taxon>
        <taxon>Betaproteobacteria</taxon>
        <taxon>Rhodocyclales</taxon>
        <taxon>Zoogloeaceae</taxon>
        <taxon>Thauera</taxon>
    </lineage>
</organism>
<gene>
    <name evidence="5" type="ORF">GX576_08380</name>
</gene>
<dbReference type="Gene3D" id="3.40.50.720">
    <property type="entry name" value="NAD(P)-binding Rossmann-like Domain"/>
    <property type="match status" value="1"/>
</dbReference>
<dbReference type="PANTHER" id="PTHR44085">
    <property type="entry name" value="SEPIAPTERIN REDUCTASE"/>
    <property type="match status" value="1"/>
</dbReference>
<keyword evidence="4" id="KW-0560">Oxidoreductase</keyword>
<dbReference type="EMBL" id="JAAYYV010000218">
    <property type="protein sequence ID" value="NLF54394.1"/>
    <property type="molecule type" value="Genomic_DNA"/>
</dbReference>
<proteinExistence type="predicted"/>
<evidence type="ECO:0000313" key="5">
    <source>
        <dbReference type="EMBL" id="NLF54394.1"/>
    </source>
</evidence>
<comment type="subcellular location">
    <subcellularLocation>
        <location evidence="1">Cytoplasm</location>
    </subcellularLocation>
</comment>
<evidence type="ECO:0000313" key="6">
    <source>
        <dbReference type="Proteomes" id="UP000536534"/>
    </source>
</evidence>
<comment type="caution">
    <text evidence="5">The sequence shown here is derived from an EMBL/GenBank/DDBJ whole genome shotgun (WGS) entry which is preliminary data.</text>
</comment>
<dbReference type="InterPro" id="IPR036291">
    <property type="entry name" value="NAD(P)-bd_dom_sf"/>
</dbReference>
<dbReference type="Pfam" id="PF00106">
    <property type="entry name" value="adh_short"/>
    <property type="match status" value="1"/>
</dbReference>
<reference evidence="5 6" key="1">
    <citation type="journal article" date="2020" name="Biotechnol. Biofuels">
        <title>New insights from the biogas microbiome by comprehensive genome-resolved metagenomics of nearly 1600 species originating from multiple anaerobic digesters.</title>
        <authorList>
            <person name="Campanaro S."/>
            <person name="Treu L."/>
            <person name="Rodriguez-R L.M."/>
            <person name="Kovalovszki A."/>
            <person name="Ziels R.M."/>
            <person name="Maus I."/>
            <person name="Zhu X."/>
            <person name="Kougias P.G."/>
            <person name="Basile A."/>
            <person name="Luo G."/>
            <person name="Schluter A."/>
            <person name="Konstantinidis K.T."/>
            <person name="Angelidaki I."/>
        </authorList>
    </citation>
    <scope>NUCLEOTIDE SEQUENCE [LARGE SCALE GENOMIC DNA]</scope>
    <source>
        <strain evidence="5">AS06rmzACSIP_256</strain>
    </source>
</reference>
<protein>
    <submittedName>
        <fullName evidence="5">SDR family oxidoreductase</fullName>
    </submittedName>
</protein>
<dbReference type="PRINTS" id="PR00081">
    <property type="entry name" value="GDHRDH"/>
</dbReference>
<dbReference type="SUPFAM" id="SSF51735">
    <property type="entry name" value="NAD(P)-binding Rossmann-fold domains"/>
    <property type="match status" value="1"/>
</dbReference>
<evidence type="ECO:0000256" key="3">
    <source>
        <dbReference type="ARBA" id="ARBA00022857"/>
    </source>
</evidence>
<evidence type="ECO:0000256" key="4">
    <source>
        <dbReference type="ARBA" id="ARBA00023002"/>
    </source>
</evidence>
<evidence type="ECO:0000256" key="2">
    <source>
        <dbReference type="ARBA" id="ARBA00022490"/>
    </source>
</evidence>